<feature type="transmembrane region" description="Helical" evidence="1">
    <location>
        <begin position="134"/>
        <end position="153"/>
    </location>
</feature>
<keyword evidence="1" id="KW-1133">Transmembrane helix</keyword>
<feature type="transmembrane region" description="Helical" evidence="1">
    <location>
        <begin position="430"/>
        <end position="451"/>
    </location>
</feature>
<dbReference type="NCBIfam" id="NF037979">
    <property type="entry name" value="Na_transp"/>
    <property type="match status" value="1"/>
</dbReference>
<accession>A0A127BC31</accession>
<feature type="transmembrane region" description="Helical" evidence="1">
    <location>
        <begin position="353"/>
        <end position="369"/>
    </location>
</feature>
<dbReference type="PATRIC" id="fig|1609559.3.peg.2193"/>
<dbReference type="SUPFAM" id="SSF161070">
    <property type="entry name" value="SNF-like"/>
    <property type="match status" value="1"/>
</dbReference>
<feature type="transmembrane region" description="Helical" evidence="1">
    <location>
        <begin position="7"/>
        <end position="25"/>
    </location>
</feature>
<feature type="transmembrane region" description="Helical" evidence="1">
    <location>
        <begin position="405"/>
        <end position="424"/>
    </location>
</feature>
<feature type="transmembrane region" description="Helical" evidence="1">
    <location>
        <begin position="311"/>
        <end position="333"/>
    </location>
</feature>
<feature type="transmembrane region" description="Helical" evidence="1">
    <location>
        <begin position="193"/>
        <end position="217"/>
    </location>
</feature>
<feature type="transmembrane region" description="Helical" evidence="1">
    <location>
        <begin position="375"/>
        <end position="393"/>
    </location>
</feature>
<dbReference type="InterPro" id="IPR037272">
    <property type="entry name" value="SNS_sf"/>
</dbReference>
<dbReference type="AlphaFoldDB" id="A0A127BC31"/>
<dbReference type="Proteomes" id="UP000070587">
    <property type="component" value="Chromosome"/>
</dbReference>
<dbReference type="OrthoDB" id="86283at2157"/>
<dbReference type="KEGG" id="pyc:TQ32_10630"/>
<sequence>MRGKSLYFVFILIAYTVGIWTFSLIPKILMTVGLTGLALMVSFSLIIGAMVTVEVNGIMKKAYRVHEFMTKIGRTPTVSLVLLAFLFIVTSVISHYTGVALEKILGLTIPGVGILVILLGLILLIMAKSKSLDLIVVFSILLVILTIFAAAFLGSKVDNVVTKEASYQYISTTLTKLHTFTGEVPISIVVETFLASLLTFGLGVGFYYVIGSSLATVNLDIKKILVIVILLQIFLSFLAALIVTYSIGISHQAYWSAFEKGQAAEAMEVYNRYFRPLWKEYTSPERIEVKPLVETIFGIPEILKKLKIEGWFSFTLALMLSIFLAGFTTILVLLESGAQLAMDVFQISRKDSLVFAGIISAILAGIGYFEPLRAVLVATIVTMIPIYSLVELLPLMKVEEYRGKAIILMVVLIALWVPLIIAALREGKDTTILGIIVGGMLLIPLAFNKILTRSPRG</sequence>
<organism evidence="2 3">
    <name type="scientific">Pyrococcus kukulkanii</name>
    <dbReference type="NCBI Taxonomy" id="1609559"/>
    <lineage>
        <taxon>Archaea</taxon>
        <taxon>Methanobacteriati</taxon>
        <taxon>Methanobacteriota</taxon>
        <taxon>Thermococci</taxon>
        <taxon>Thermococcales</taxon>
        <taxon>Thermococcaceae</taxon>
        <taxon>Pyrococcus</taxon>
    </lineage>
</organism>
<keyword evidence="1" id="KW-0472">Membrane</keyword>
<protein>
    <submittedName>
        <fullName evidence="2">Uncharacterized protein</fullName>
    </submittedName>
</protein>
<keyword evidence="1" id="KW-0812">Transmembrane</keyword>
<evidence type="ECO:0000313" key="2">
    <source>
        <dbReference type="EMBL" id="AMM54888.1"/>
    </source>
</evidence>
<feature type="transmembrane region" description="Helical" evidence="1">
    <location>
        <begin position="80"/>
        <end position="98"/>
    </location>
</feature>
<evidence type="ECO:0000313" key="3">
    <source>
        <dbReference type="Proteomes" id="UP000070587"/>
    </source>
</evidence>
<dbReference type="GeneID" id="28492302"/>
<feature type="transmembrane region" description="Helical" evidence="1">
    <location>
        <begin position="224"/>
        <end position="247"/>
    </location>
</feature>
<dbReference type="RefSeq" id="WP_068324494.1">
    <property type="nucleotide sequence ID" value="NZ_CP010835.1"/>
</dbReference>
<feature type="transmembrane region" description="Helical" evidence="1">
    <location>
        <begin position="104"/>
        <end position="127"/>
    </location>
</feature>
<reference evidence="2 3" key="2">
    <citation type="journal article" date="2016" name="Int. J. Syst. Evol. Microbiol.">
        <title>Pyrococcus kukulkanii sp. nov., a hyperthermophilic, piezophilic archaeon isolated from a deep-sea hydrothermal vent.</title>
        <authorList>
            <person name="Callac N."/>
            <person name="Oger P."/>
            <person name="Lesongeur F."/>
            <person name="Rattray J.E."/>
            <person name="Vannier P."/>
            <person name="Michoud G."/>
            <person name="Beauverger M."/>
            <person name="Gayet N."/>
            <person name="Rouxel O."/>
            <person name="Jebbar M."/>
            <person name="Godfroy A."/>
        </authorList>
    </citation>
    <scope>NUCLEOTIDE SEQUENCE [LARGE SCALE GENOMIC DNA]</scope>
    <source>
        <strain evidence="2 3">NCB100</strain>
    </source>
</reference>
<feature type="transmembrane region" description="Helical" evidence="1">
    <location>
        <begin position="37"/>
        <end position="59"/>
    </location>
</feature>
<dbReference type="STRING" id="1609559.TQ32_10630"/>
<evidence type="ECO:0000256" key="1">
    <source>
        <dbReference type="SAM" id="Phobius"/>
    </source>
</evidence>
<gene>
    <name evidence="2" type="ORF">TQ32_10630</name>
</gene>
<dbReference type="EMBL" id="CP010835">
    <property type="protein sequence ID" value="AMM54888.1"/>
    <property type="molecule type" value="Genomic_DNA"/>
</dbReference>
<proteinExistence type="predicted"/>
<name>A0A127BC31_9EURY</name>
<reference evidence="3" key="1">
    <citation type="submission" date="2015-02" db="EMBL/GenBank/DDBJ databases">
        <title>Pyrococcus kukulkanii sp. nov., a novel hyperthermophilic archaeon isolated from a deep-sea hydrothermal vent at the Guaymas Basin.</title>
        <authorList>
            <person name="Oger P.M."/>
            <person name="Callac N."/>
            <person name="Jebbar M."/>
            <person name="Godfroy A."/>
        </authorList>
    </citation>
    <scope>NUCLEOTIDE SEQUENCE [LARGE SCALE GENOMIC DNA]</scope>
    <source>
        <strain evidence="3">NCB100</strain>
    </source>
</reference>